<evidence type="ECO:0000313" key="1">
    <source>
        <dbReference type="EMBL" id="SPC94797.1"/>
    </source>
</evidence>
<sequence>MSRPSTAVAVWWASGLRISSSASLSRLLYLWGRFFQTLA</sequence>
<reference evidence="1" key="1">
    <citation type="submission" date="2018-02" db="EMBL/GenBank/DDBJ databases">
        <authorList>
            <person name="Cohen D.B."/>
            <person name="Kent A.D."/>
        </authorList>
    </citation>
    <scope>NUCLEOTIDE SEQUENCE</scope>
</reference>
<accession>A0A2N9FVX9</accession>
<dbReference type="EMBL" id="OIVN01001513">
    <property type="protein sequence ID" value="SPC94797.1"/>
    <property type="molecule type" value="Genomic_DNA"/>
</dbReference>
<gene>
    <name evidence="1" type="ORF">FSB_LOCUS22679</name>
</gene>
<proteinExistence type="predicted"/>
<dbReference type="AlphaFoldDB" id="A0A2N9FVX9"/>
<name>A0A2N9FVX9_FAGSY</name>
<protein>
    <submittedName>
        <fullName evidence="1">Uncharacterized protein</fullName>
    </submittedName>
</protein>
<organism evidence="1">
    <name type="scientific">Fagus sylvatica</name>
    <name type="common">Beechnut</name>
    <dbReference type="NCBI Taxonomy" id="28930"/>
    <lineage>
        <taxon>Eukaryota</taxon>
        <taxon>Viridiplantae</taxon>
        <taxon>Streptophyta</taxon>
        <taxon>Embryophyta</taxon>
        <taxon>Tracheophyta</taxon>
        <taxon>Spermatophyta</taxon>
        <taxon>Magnoliopsida</taxon>
        <taxon>eudicotyledons</taxon>
        <taxon>Gunneridae</taxon>
        <taxon>Pentapetalae</taxon>
        <taxon>rosids</taxon>
        <taxon>fabids</taxon>
        <taxon>Fagales</taxon>
        <taxon>Fagaceae</taxon>
        <taxon>Fagus</taxon>
    </lineage>
</organism>